<dbReference type="CDD" id="cd11567">
    <property type="entry name" value="YciH_like"/>
    <property type="match status" value="1"/>
</dbReference>
<accession>A0A0F9W380</accession>
<evidence type="ECO:0000256" key="1">
    <source>
        <dbReference type="ARBA" id="ARBA00005422"/>
    </source>
</evidence>
<comment type="caution">
    <text evidence="5">The sequence shown here is derived from an EMBL/GenBank/DDBJ whole genome shotgun (WGS) entry which is preliminary data.</text>
</comment>
<dbReference type="SUPFAM" id="SSF55159">
    <property type="entry name" value="eIF1-like"/>
    <property type="match status" value="1"/>
</dbReference>
<dbReference type="PIRSF" id="PIRSF037511">
    <property type="entry name" value="Transl_init_SUI1_pro"/>
    <property type="match status" value="1"/>
</dbReference>
<dbReference type="InterPro" id="IPR005872">
    <property type="entry name" value="SUI1_arc_bac"/>
</dbReference>
<dbReference type="GO" id="GO:0002188">
    <property type="term" value="P:translation reinitiation"/>
    <property type="evidence" value="ECO:0007669"/>
    <property type="project" value="TreeGrafter"/>
</dbReference>
<dbReference type="PROSITE" id="PS51257">
    <property type="entry name" value="PROKAR_LIPOPROTEIN"/>
    <property type="match status" value="1"/>
</dbReference>
<dbReference type="InterPro" id="IPR001950">
    <property type="entry name" value="SUI1"/>
</dbReference>
<keyword evidence="2" id="KW-0810">Translation regulation</keyword>
<dbReference type="GO" id="GO:0003743">
    <property type="term" value="F:translation initiation factor activity"/>
    <property type="evidence" value="ECO:0007669"/>
    <property type="project" value="InterPro"/>
</dbReference>
<dbReference type="PANTHER" id="PTHR12789">
    <property type="entry name" value="DENSITY-REGULATED PROTEIN HOMOLOG"/>
    <property type="match status" value="1"/>
</dbReference>
<dbReference type="InterPro" id="IPR036877">
    <property type="entry name" value="SUI1_dom_sf"/>
</dbReference>
<protein>
    <recommendedName>
        <fullName evidence="4">SUI1 domain-containing protein</fullName>
    </recommendedName>
</protein>
<dbReference type="NCBIfam" id="TIGR01158">
    <property type="entry name" value="SUI1_rel"/>
    <property type="match status" value="1"/>
</dbReference>
<comment type="similarity">
    <text evidence="1">Belongs to the SUI1 family.</text>
</comment>
<keyword evidence="3" id="KW-0648">Protein biosynthesis</keyword>
<evidence type="ECO:0000259" key="4">
    <source>
        <dbReference type="PROSITE" id="PS50296"/>
    </source>
</evidence>
<evidence type="ECO:0000256" key="2">
    <source>
        <dbReference type="ARBA" id="ARBA00022845"/>
    </source>
</evidence>
<gene>
    <name evidence="5" type="ORF">LCGC14_0012520</name>
</gene>
<dbReference type="Gene3D" id="3.30.780.10">
    <property type="entry name" value="SUI1-like domain"/>
    <property type="match status" value="1"/>
</dbReference>
<dbReference type="GO" id="GO:0001731">
    <property type="term" value="P:formation of translation preinitiation complex"/>
    <property type="evidence" value="ECO:0007669"/>
    <property type="project" value="TreeGrafter"/>
</dbReference>
<proteinExistence type="inferred from homology"/>
<evidence type="ECO:0000256" key="3">
    <source>
        <dbReference type="ARBA" id="ARBA00022917"/>
    </source>
</evidence>
<dbReference type="EMBL" id="LAZR01000002">
    <property type="protein sequence ID" value="KKO11751.1"/>
    <property type="molecule type" value="Genomic_DNA"/>
</dbReference>
<dbReference type="NCBIfam" id="NF005297">
    <property type="entry name" value="PRK06824.1"/>
    <property type="match status" value="1"/>
</dbReference>
<dbReference type="Pfam" id="PF01253">
    <property type="entry name" value="SUI1"/>
    <property type="match status" value="1"/>
</dbReference>
<dbReference type="AlphaFoldDB" id="A0A0F9W380"/>
<evidence type="ECO:0000313" key="5">
    <source>
        <dbReference type="EMBL" id="KKO11751.1"/>
    </source>
</evidence>
<name>A0A0F9W380_9ZZZZ</name>
<dbReference type="FunFam" id="3.30.780.10:FF:000002">
    <property type="entry name" value="Stress response translation initiation inhibitor"/>
    <property type="match status" value="1"/>
</dbReference>
<sequence length="117" mass="11984">MSSSRPVYSTDKGRLCPACLNAQSACSCKAQAAATPAGDGNVKVRRETKGRKGKGVSLIDGLAMNAAELDALAKQLKTRCGSGGAVKNGVIEIQGDHRPVIVEFLKSKGITAKLAGG</sequence>
<dbReference type="PROSITE" id="PS50296">
    <property type="entry name" value="SUI1"/>
    <property type="match status" value="1"/>
</dbReference>
<dbReference type="GO" id="GO:0006417">
    <property type="term" value="P:regulation of translation"/>
    <property type="evidence" value="ECO:0007669"/>
    <property type="project" value="UniProtKB-KW"/>
</dbReference>
<feature type="domain" description="SUI1" evidence="4">
    <location>
        <begin position="46"/>
        <end position="109"/>
    </location>
</feature>
<dbReference type="InterPro" id="IPR050318">
    <property type="entry name" value="DENR/SUI1_TIF"/>
</dbReference>
<reference evidence="5" key="1">
    <citation type="journal article" date="2015" name="Nature">
        <title>Complex archaea that bridge the gap between prokaryotes and eukaryotes.</title>
        <authorList>
            <person name="Spang A."/>
            <person name="Saw J.H."/>
            <person name="Jorgensen S.L."/>
            <person name="Zaremba-Niedzwiedzka K."/>
            <person name="Martijn J."/>
            <person name="Lind A.E."/>
            <person name="van Eijk R."/>
            <person name="Schleper C."/>
            <person name="Guy L."/>
            <person name="Ettema T.J."/>
        </authorList>
    </citation>
    <scope>NUCLEOTIDE SEQUENCE</scope>
</reference>
<dbReference type="GO" id="GO:0003729">
    <property type="term" value="F:mRNA binding"/>
    <property type="evidence" value="ECO:0007669"/>
    <property type="project" value="TreeGrafter"/>
</dbReference>
<organism evidence="5">
    <name type="scientific">marine sediment metagenome</name>
    <dbReference type="NCBI Taxonomy" id="412755"/>
    <lineage>
        <taxon>unclassified sequences</taxon>
        <taxon>metagenomes</taxon>
        <taxon>ecological metagenomes</taxon>
    </lineage>
</organism>
<dbReference type="PANTHER" id="PTHR12789:SF0">
    <property type="entry name" value="DENSITY-REGULATED PROTEIN"/>
    <property type="match status" value="1"/>
</dbReference>